<dbReference type="AlphaFoldDB" id="A0A0D3ICD7"/>
<accession>A0A0D3ICD7</accession>
<keyword evidence="1" id="KW-1133">Transmembrane helix</keyword>
<evidence type="ECO:0000256" key="1">
    <source>
        <dbReference type="SAM" id="Phobius"/>
    </source>
</evidence>
<reference evidence="3" key="2">
    <citation type="submission" date="2024-10" db="UniProtKB">
        <authorList>
            <consortium name="EnsemblProtists"/>
        </authorList>
    </citation>
    <scope>IDENTIFICATION</scope>
</reference>
<sequence length="397" mass="41431">MCWAALLEASLVVCATASGAANLPQYGRRLSGATVFRYCSTVLCAQHAVLYVVAAFWKLTTSFLDHRTSCATVLFAELATVLPDAALEALPLLVLSPRAGVVAGLLFHTSINLLPLNYAAGFSLMCATLSWGIGGPVLGLQQMSGLTMYANLKHWGGSNHLLLPTNLLAETDWLPEAASRAKLPLLSALLAIFGRAQGQVVRVDATNSSVLRELSPADSTPLLPAHAVALMRASGASGRYYGQYCARMFVGRDNDLPSSGTIGNAVAGAGPKSAGAEEGEELPYALTAYELRRLLAAARAHGEPFTLTFTPSLPTAGSPADWRDFVGDSASLVEDPSAGRAECTIAGADCASHKAAAVVALMSAAPPRWLSKVLMAYPVPLLPPSEADPGTEVHCSA</sequence>
<dbReference type="OMA" id="AMACFPR"/>
<keyword evidence="1" id="KW-0472">Membrane</keyword>
<evidence type="ECO:0000256" key="2">
    <source>
        <dbReference type="SAM" id="SignalP"/>
    </source>
</evidence>
<protein>
    <submittedName>
        <fullName evidence="3">Uncharacterized protein</fullName>
    </submittedName>
</protein>
<proteinExistence type="predicted"/>
<keyword evidence="4" id="KW-1185">Reference proteome</keyword>
<evidence type="ECO:0000313" key="3">
    <source>
        <dbReference type="EnsemblProtists" id="EOD08922"/>
    </source>
</evidence>
<feature type="signal peptide" evidence="2">
    <location>
        <begin position="1"/>
        <end position="17"/>
    </location>
</feature>
<name>A0A0D3ICD7_EMIH1</name>
<feature type="chain" id="PRO_5044247032" evidence="2">
    <location>
        <begin position="18"/>
        <end position="397"/>
    </location>
</feature>
<reference evidence="4" key="1">
    <citation type="journal article" date="2013" name="Nature">
        <title>Pan genome of the phytoplankton Emiliania underpins its global distribution.</title>
        <authorList>
            <person name="Read B.A."/>
            <person name="Kegel J."/>
            <person name="Klute M.J."/>
            <person name="Kuo A."/>
            <person name="Lefebvre S.C."/>
            <person name="Maumus F."/>
            <person name="Mayer C."/>
            <person name="Miller J."/>
            <person name="Monier A."/>
            <person name="Salamov A."/>
            <person name="Young J."/>
            <person name="Aguilar M."/>
            <person name="Claverie J.M."/>
            <person name="Frickenhaus S."/>
            <person name="Gonzalez K."/>
            <person name="Herman E.K."/>
            <person name="Lin Y.C."/>
            <person name="Napier J."/>
            <person name="Ogata H."/>
            <person name="Sarno A.F."/>
            <person name="Shmutz J."/>
            <person name="Schroeder D."/>
            <person name="de Vargas C."/>
            <person name="Verret F."/>
            <person name="von Dassow P."/>
            <person name="Valentin K."/>
            <person name="Van de Peer Y."/>
            <person name="Wheeler G."/>
            <person name="Dacks J.B."/>
            <person name="Delwiche C.F."/>
            <person name="Dyhrman S.T."/>
            <person name="Glockner G."/>
            <person name="John U."/>
            <person name="Richards T."/>
            <person name="Worden A.Z."/>
            <person name="Zhang X."/>
            <person name="Grigoriev I.V."/>
            <person name="Allen A.E."/>
            <person name="Bidle K."/>
            <person name="Borodovsky M."/>
            <person name="Bowler C."/>
            <person name="Brownlee C."/>
            <person name="Cock J.M."/>
            <person name="Elias M."/>
            <person name="Gladyshev V.N."/>
            <person name="Groth M."/>
            <person name="Guda C."/>
            <person name="Hadaegh A."/>
            <person name="Iglesias-Rodriguez M.D."/>
            <person name="Jenkins J."/>
            <person name="Jones B.M."/>
            <person name="Lawson T."/>
            <person name="Leese F."/>
            <person name="Lindquist E."/>
            <person name="Lobanov A."/>
            <person name="Lomsadze A."/>
            <person name="Malik S.B."/>
            <person name="Marsh M.E."/>
            <person name="Mackinder L."/>
            <person name="Mock T."/>
            <person name="Mueller-Roeber B."/>
            <person name="Pagarete A."/>
            <person name="Parker M."/>
            <person name="Probert I."/>
            <person name="Quesneville H."/>
            <person name="Raines C."/>
            <person name="Rensing S.A."/>
            <person name="Riano-Pachon D.M."/>
            <person name="Richier S."/>
            <person name="Rokitta S."/>
            <person name="Shiraiwa Y."/>
            <person name="Soanes D.M."/>
            <person name="van der Giezen M."/>
            <person name="Wahlund T.M."/>
            <person name="Williams B."/>
            <person name="Wilson W."/>
            <person name="Wolfe G."/>
            <person name="Wurch L.L."/>
        </authorList>
    </citation>
    <scope>NUCLEOTIDE SEQUENCE</scope>
</reference>
<organism evidence="3 4">
    <name type="scientific">Emiliania huxleyi (strain CCMP1516)</name>
    <dbReference type="NCBI Taxonomy" id="280463"/>
    <lineage>
        <taxon>Eukaryota</taxon>
        <taxon>Haptista</taxon>
        <taxon>Haptophyta</taxon>
        <taxon>Prymnesiophyceae</taxon>
        <taxon>Isochrysidales</taxon>
        <taxon>Noelaerhabdaceae</taxon>
        <taxon>Emiliania</taxon>
    </lineage>
</organism>
<dbReference type="HOGENOM" id="CLU_626186_0_0_1"/>
<evidence type="ECO:0000313" key="4">
    <source>
        <dbReference type="Proteomes" id="UP000013827"/>
    </source>
</evidence>
<dbReference type="RefSeq" id="XP_005761351.1">
    <property type="nucleotide sequence ID" value="XM_005761294.1"/>
</dbReference>
<dbReference type="GeneID" id="17255079"/>
<dbReference type="Proteomes" id="UP000013827">
    <property type="component" value="Unassembled WGS sequence"/>
</dbReference>
<dbReference type="EnsemblProtists" id="EOD08922">
    <property type="protein sequence ID" value="EOD08922"/>
    <property type="gene ID" value="EMIHUDRAFT_459932"/>
</dbReference>
<keyword evidence="1" id="KW-0812">Transmembrane</keyword>
<keyword evidence="2" id="KW-0732">Signal</keyword>
<dbReference type="KEGG" id="ehx:EMIHUDRAFT_459932"/>
<dbReference type="PaxDb" id="2903-EOD08922"/>
<feature type="transmembrane region" description="Helical" evidence="1">
    <location>
        <begin position="35"/>
        <end position="57"/>
    </location>
</feature>